<protein>
    <submittedName>
        <fullName evidence="1">Uncharacterized protein</fullName>
    </submittedName>
</protein>
<dbReference type="Proteomes" id="UP000478052">
    <property type="component" value="Unassembled WGS sequence"/>
</dbReference>
<gene>
    <name evidence="1" type="ORF">FWK35_00023387</name>
</gene>
<comment type="caution">
    <text evidence="1">The sequence shown here is derived from an EMBL/GenBank/DDBJ whole genome shotgun (WGS) entry which is preliminary data.</text>
</comment>
<keyword evidence="2" id="KW-1185">Reference proteome</keyword>
<reference evidence="1 2" key="1">
    <citation type="submission" date="2019-08" db="EMBL/GenBank/DDBJ databases">
        <title>Whole genome of Aphis craccivora.</title>
        <authorList>
            <person name="Voronova N.V."/>
            <person name="Shulinski R.S."/>
            <person name="Bandarenka Y.V."/>
            <person name="Zhorov D.G."/>
            <person name="Warner D."/>
        </authorList>
    </citation>
    <scope>NUCLEOTIDE SEQUENCE [LARGE SCALE GENOMIC DNA]</scope>
    <source>
        <strain evidence="1">180601</strain>
        <tissue evidence="1">Whole Body</tissue>
    </source>
</reference>
<dbReference type="EMBL" id="VUJU01004121">
    <property type="protein sequence ID" value="KAF0755507.1"/>
    <property type="molecule type" value="Genomic_DNA"/>
</dbReference>
<name>A0A6G0YGW4_APHCR</name>
<evidence type="ECO:0000313" key="1">
    <source>
        <dbReference type="EMBL" id="KAF0755507.1"/>
    </source>
</evidence>
<proteinExistence type="predicted"/>
<organism evidence="1 2">
    <name type="scientific">Aphis craccivora</name>
    <name type="common">Cowpea aphid</name>
    <dbReference type="NCBI Taxonomy" id="307492"/>
    <lineage>
        <taxon>Eukaryota</taxon>
        <taxon>Metazoa</taxon>
        <taxon>Ecdysozoa</taxon>
        <taxon>Arthropoda</taxon>
        <taxon>Hexapoda</taxon>
        <taxon>Insecta</taxon>
        <taxon>Pterygota</taxon>
        <taxon>Neoptera</taxon>
        <taxon>Paraneoptera</taxon>
        <taxon>Hemiptera</taxon>
        <taxon>Sternorrhyncha</taxon>
        <taxon>Aphidomorpha</taxon>
        <taxon>Aphidoidea</taxon>
        <taxon>Aphididae</taxon>
        <taxon>Aphidini</taxon>
        <taxon>Aphis</taxon>
        <taxon>Aphis</taxon>
    </lineage>
</organism>
<feature type="non-terminal residue" evidence="1">
    <location>
        <position position="76"/>
    </location>
</feature>
<evidence type="ECO:0000313" key="2">
    <source>
        <dbReference type="Proteomes" id="UP000478052"/>
    </source>
</evidence>
<dbReference type="AlphaFoldDB" id="A0A6G0YGW4"/>
<accession>A0A6G0YGW4</accession>
<sequence length="76" mass="8491">MNKESQIMKGPDASAQSTDQLCLFVDKLFYSANVNSVKPDPEIIIRCAVLRCSTDVEMPRSNTQVTSGSRVYDFGW</sequence>